<accession>A0A061ARH9</accession>
<name>A0A061ARH9_RHOTO</name>
<reference evidence="1" key="1">
    <citation type="journal article" date="2014" name="Genome Announc.">
        <title>Draft genome sequence of Rhodosporidium toruloides CECT1137, an oleaginous yeast of biotechnological interest.</title>
        <authorList>
            <person name="Morin N."/>
            <person name="Calcas X."/>
            <person name="Devillers H."/>
            <person name="Durrens P."/>
            <person name="Sherman D.J."/>
            <person name="Nicaud J.-M."/>
            <person name="Neuveglise C."/>
        </authorList>
    </citation>
    <scope>NUCLEOTIDE SEQUENCE</scope>
    <source>
        <strain evidence="1">CECT1137</strain>
    </source>
</reference>
<sequence>MNALLEQPHELRALEQRRDALRVVLDQLHDLADRLHGLLEARRQGNGRMELPVDLGMGFCAEGVVEDTDRIIVGTGMEDLFLDMPVEQAQDFVKKRIAIVEKRVAEFDEPIARLKEEHAKLVETLQSAFGGQSGQIRTLA</sequence>
<dbReference type="AlphaFoldDB" id="A0A061ARH9"/>
<protein>
    <submittedName>
        <fullName evidence="1">RHTO0S04e09098g1_1</fullName>
    </submittedName>
</protein>
<organism evidence="1">
    <name type="scientific">Rhodotorula toruloides</name>
    <name type="common">Yeast</name>
    <name type="synonym">Rhodosporidium toruloides</name>
    <dbReference type="NCBI Taxonomy" id="5286"/>
    <lineage>
        <taxon>Eukaryota</taxon>
        <taxon>Fungi</taxon>
        <taxon>Dikarya</taxon>
        <taxon>Basidiomycota</taxon>
        <taxon>Pucciniomycotina</taxon>
        <taxon>Microbotryomycetes</taxon>
        <taxon>Sporidiobolales</taxon>
        <taxon>Sporidiobolaceae</taxon>
        <taxon>Rhodotorula</taxon>
    </lineage>
</organism>
<dbReference type="Gene3D" id="1.10.287.370">
    <property type="match status" value="1"/>
</dbReference>
<gene>
    <name evidence="1" type="ORF">RHTO0S_04e09098g</name>
</gene>
<dbReference type="SUPFAM" id="SSF46579">
    <property type="entry name" value="Prefoldin"/>
    <property type="match status" value="1"/>
</dbReference>
<dbReference type="OrthoDB" id="433124at2759"/>
<dbReference type="Pfam" id="PF02996">
    <property type="entry name" value="Prefoldin"/>
    <property type="match status" value="1"/>
</dbReference>
<proteinExistence type="predicted"/>
<dbReference type="EMBL" id="LK052939">
    <property type="protein sequence ID" value="CDR39771.1"/>
    <property type="molecule type" value="Genomic_DNA"/>
</dbReference>
<evidence type="ECO:0000313" key="1">
    <source>
        <dbReference type="EMBL" id="CDR39771.1"/>
    </source>
</evidence>
<dbReference type="InterPro" id="IPR004127">
    <property type="entry name" value="Prefoldin_subunit_alpha"/>
</dbReference>
<dbReference type="InterPro" id="IPR009053">
    <property type="entry name" value="Prefoldin"/>
</dbReference>